<dbReference type="InterPro" id="IPR003594">
    <property type="entry name" value="HATPase_dom"/>
</dbReference>
<keyword evidence="7 13" id="KW-0067">ATP-binding</keyword>
<feature type="active site" description="O-(5'-phospho-DNA)-tyrosine intermediate" evidence="12">
    <location>
        <position position="788"/>
    </location>
</feature>
<protein>
    <recommendedName>
        <fullName evidence="13">DNA topoisomerase 2</fullName>
        <ecNumber evidence="13">5.6.2.2</ecNumber>
    </recommendedName>
</protein>
<dbReference type="InterPro" id="IPR020568">
    <property type="entry name" value="Ribosomal_Su5_D2-typ_SF"/>
</dbReference>
<feature type="compositionally biased region" description="Low complexity" evidence="14">
    <location>
        <begin position="1200"/>
        <end position="1212"/>
    </location>
</feature>
<dbReference type="InterPro" id="IPR036890">
    <property type="entry name" value="HATPase_C_sf"/>
</dbReference>
<dbReference type="CDD" id="cd16930">
    <property type="entry name" value="HATPase_TopII-like"/>
    <property type="match status" value="1"/>
</dbReference>
<dbReference type="PROSITE" id="PS52040">
    <property type="entry name" value="TOPO_IIA"/>
    <property type="match status" value="1"/>
</dbReference>
<dbReference type="InterPro" id="IPR018522">
    <property type="entry name" value="TopoIIA_CS"/>
</dbReference>
<reference evidence="17 18" key="1">
    <citation type="journal article" date="2024" name="G3 (Bethesda)">
        <title>Genome assembly of Hibiscus sabdariffa L. provides insights into metabolisms of medicinal natural products.</title>
        <authorList>
            <person name="Kim T."/>
        </authorList>
    </citation>
    <scope>NUCLEOTIDE SEQUENCE [LARGE SCALE GENOMIC DNA]</scope>
    <source>
        <strain evidence="17">TK-2024</strain>
        <tissue evidence="17">Old leaves</tissue>
    </source>
</reference>
<feature type="compositionally biased region" description="Acidic residues" evidence="14">
    <location>
        <begin position="1535"/>
        <end position="1545"/>
    </location>
</feature>
<dbReference type="Gene3D" id="3.40.50.670">
    <property type="match status" value="1"/>
</dbReference>
<dbReference type="Gene3D" id="1.10.268.10">
    <property type="entry name" value="Topoisomerase, domain 3"/>
    <property type="match status" value="1"/>
</dbReference>
<evidence type="ECO:0000256" key="8">
    <source>
        <dbReference type="ARBA" id="ARBA00022842"/>
    </source>
</evidence>
<dbReference type="InterPro" id="IPR001241">
    <property type="entry name" value="Topo_IIA"/>
</dbReference>
<keyword evidence="10 12" id="KW-0238">DNA-binding</keyword>
<dbReference type="CDD" id="cd00187">
    <property type="entry name" value="TOP4c"/>
    <property type="match status" value="1"/>
</dbReference>
<feature type="domain" description="Toprim" evidence="15">
    <location>
        <begin position="447"/>
        <end position="561"/>
    </location>
</feature>
<feature type="region of interest" description="Disordered" evidence="14">
    <location>
        <begin position="1317"/>
        <end position="1589"/>
    </location>
</feature>
<dbReference type="InterPro" id="IPR006171">
    <property type="entry name" value="TOPRIM_dom"/>
</dbReference>
<dbReference type="InterPro" id="IPR014721">
    <property type="entry name" value="Ribsml_uS5_D2-typ_fold_subgr"/>
</dbReference>
<evidence type="ECO:0000313" key="17">
    <source>
        <dbReference type="EMBL" id="KAK8995392.1"/>
    </source>
</evidence>
<comment type="similarity">
    <text evidence="4 13">Belongs to the type II topoisomerase family.</text>
</comment>
<dbReference type="SUPFAM" id="SSF54211">
    <property type="entry name" value="Ribosomal protein S5 domain 2-like"/>
    <property type="match status" value="1"/>
</dbReference>
<sequence>MVSDSNLPLQSGNIANTKASKTIEETYQRRSQLEHILLRPDSYIGSIDRYAELLWVYKNDEMIHRTIKYVPGLYKIFDEILVNAADNKQRDPSMDSLKVVIDAEQNLISVYNNGDGVPIEIHQEENIYVPELIFGHLLTSSNYDDTVKKTTGGRNGYGAKLTNIFSTEFVIETADGQRQKKYKQVFGNNMRTKTEPVITRCSEGENWTKVTFKPDLSKFKMTRLEDDVVALMKKRAFDLAGCLGNTVKVELNGKCIPVTSFLDYVNLYLSAASKLRTKPLPRIHEKINARWEVCVSTSEGQFQQVSFVNGIATINGGTHVEYVASQICNYVLNVVNKKSKNAKIDIYNVKDHLWVFVNALIDNPAFDSQTKETLILPPLCFGSKCELSEDFLKKVANSGIVDSLLRWAEFKRNQELRTTDGTKSGIICGIPKLDDASDAGGCNSEKCTLILTEGDSAKSLALAGLSVVGRNQYGVYPLKGKLLNVREASHRQLMENVEIQNLKQILGLQQHKEYTDVKSLRYGHLMIMTDLDHDGSYIKGLLINFIHSFWPSLLKVKSFLVEFITPIVKASRTVNKKKEVIPFYSIPYYQSWKESLGGNTKGWTIKYYKGLGTSTAAEGKDYFKELDKHKKEFVWEGDQDVDSIELAFSKKKIEARKNWLRQFEPGTHLDHNEKLVSYSNFINKELILFPISDLQRSIPSMVDGLKPGQRKILFSAFKRNFVKEAKVSQFSGYVSEHSAYHHGEQSLISTIVGMAQDFVGSNNINILCPNGQFGTRNQGGKDAASARYIYTSLSPITRFLFPKDDDGLLDYLNEDGQSIEPCWYVPIIPMVLVNGSEGIGTGWSSFIPNYNPRDIVTNVRRLLNDEQMEPMHPWYRGFKGTIEQTASKESGITYTITGAIEEVNESTVKIKELPIRRWTQDYKELLESIITSKDSFIKEFKQFSDDKTVDFEIIMTKDNMMLAKQEGLLKKFKLTTTISTSNMHVFDSKGVIRKYDTPEEILEEFFHLRLDFYVKRRKHVLETLELELLKIDNQVRFILDVIKGNIIVNNRKRADLFLELKKKGFIPFPKKKVVGIAMAADINREEPEGNSEASPAAIDSDYDYLLLMAIGTLTLEKVRELISDKDKLKHEVEFWRKSTPNSLWLKDLDELEKQLDEQDRADQGAEEQHGQDRAKNGAGKMAGRQASTNTRKTNKKDQAVAEAGNVPAAAVKPKGRSGAKKAKKDDSNDDDNFGNPDHSAKLKTEVAQGPAGKKEPSKRAPAAKNPAISLIEKENIGEINISNGDKEVAAPAKKGGRKPVVNSKAGKPLAVNSIAGKQQAVAARKRGPTAAAAPGKQQQQKLPTQMLKSASVTEGSVISREHGAKKAKDDSNDVYNFDIPDLKESLSKHNIDPSPDHFADMETEVAQGPAGKKVHSKRAPVANSKASKPAAANSKAGRPPAVDSRVGKPPAANSRAGKPPAGVARKRGLAAAAAGKQQQQNLPTQMLKPASETEEGYGISPEKKVRKMRVSPFNKKSGSVLGKSITSSLPSMAEIDTDEEDEDAMVVEPRARPQRANTAKTTYVVIDSSTEDEDEDNAAEDPDFEEDED</sequence>
<dbReference type="InterPro" id="IPR013759">
    <property type="entry name" value="Topo_IIA_B_C"/>
</dbReference>
<dbReference type="CDD" id="cd03481">
    <property type="entry name" value="TopoIIA_Trans_ScTopoIIA"/>
    <property type="match status" value="1"/>
</dbReference>
<evidence type="ECO:0000256" key="11">
    <source>
        <dbReference type="ARBA" id="ARBA00023235"/>
    </source>
</evidence>
<evidence type="ECO:0000256" key="4">
    <source>
        <dbReference type="ARBA" id="ARBA00011080"/>
    </source>
</evidence>
<dbReference type="InterPro" id="IPR013758">
    <property type="entry name" value="Topo_IIA_A/C_ab"/>
</dbReference>
<comment type="function">
    <text evidence="13">Control of topological states of DNA by transient breakage and subsequent rejoining of DNA strands. Topoisomerase II makes double-strand breaks.</text>
</comment>
<dbReference type="Gene3D" id="3.30.565.10">
    <property type="entry name" value="Histidine kinase-like ATPase, C-terminal domain"/>
    <property type="match status" value="1"/>
</dbReference>
<evidence type="ECO:0000256" key="13">
    <source>
        <dbReference type="RuleBase" id="RU362094"/>
    </source>
</evidence>
<comment type="catalytic activity">
    <reaction evidence="1 12 13">
        <text>ATP-dependent breakage, passage and rejoining of double-stranded DNA.</text>
        <dbReference type="EC" id="5.6.2.2"/>
    </reaction>
</comment>
<proteinExistence type="inferred from homology"/>
<feature type="compositionally biased region" description="Basic and acidic residues" evidence="14">
    <location>
        <begin position="1157"/>
        <end position="1175"/>
    </location>
</feature>
<keyword evidence="6 13" id="KW-0547">Nucleotide-binding</keyword>
<feature type="compositionally biased region" description="Low complexity" evidence="14">
    <location>
        <begin position="1469"/>
        <end position="1480"/>
    </location>
</feature>
<dbReference type="InterPro" id="IPR013506">
    <property type="entry name" value="Topo_IIA_bsu_dom2"/>
</dbReference>
<dbReference type="Proteomes" id="UP001396334">
    <property type="component" value="Unassembled WGS sequence"/>
</dbReference>
<dbReference type="EC" id="5.6.2.2" evidence="13"/>
<dbReference type="PROSITE" id="PS00177">
    <property type="entry name" value="TOPOISOMERASE_II"/>
    <property type="match status" value="1"/>
</dbReference>
<dbReference type="PRINTS" id="PR01158">
    <property type="entry name" value="TOPISMRASEII"/>
</dbReference>
<gene>
    <name evidence="17" type="ORF">V6N11_069826</name>
</gene>
<evidence type="ECO:0000256" key="3">
    <source>
        <dbReference type="ARBA" id="ARBA00001946"/>
    </source>
</evidence>
<comment type="cofactor">
    <cofactor evidence="2">
        <name>Ca(2+)</name>
        <dbReference type="ChEBI" id="CHEBI:29108"/>
    </cofactor>
</comment>
<dbReference type="SUPFAM" id="SSF55874">
    <property type="entry name" value="ATPase domain of HSP90 chaperone/DNA topoisomerase II/histidine kinase"/>
    <property type="match status" value="1"/>
</dbReference>
<dbReference type="EMBL" id="JBBPBN010000046">
    <property type="protein sequence ID" value="KAK8995392.1"/>
    <property type="molecule type" value="Genomic_DNA"/>
</dbReference>
<dbReference type="InterPro" id="IPR001154">
    <property type="entry name" value="TopoII_euk"/>
</dbReference>
<dbReference type="InterPro" id="IPR034157">
    <property type="entry name" value="TOPRIM_TopoII"/>
</dbReference>
<dbReference type="SUPFAM" id="SSF56719">
    <property type="entry name" value="Type II DNA topoisomerase"/>
    <property type="match status" value="1"/>
</dbReference>
<evidence type="ECO:0000256" key="10">
    <source>
        <dbReference type="ARBA" id="ARBA00023125"/>
    </source>
</evidence>
<keyword evidence="9 12" id="KW-0799">Topoisomerase</keyword>
<dbReference type="Pfam" id="PF01751">
    <property type="entry name" value="Toprim"/>
    <property type="match status" value="1"/>
</dbReference>
<feature type="compositionally biased region" description="Low complexity" evidence="14">
    <location>
        <begin position="1328"/>
        <end position="1341"/>
    </location>
</feature>
<name>A0ABR2Q3X6_9ROSI</name>
<comment type="cofactor">
    <cofactor evidence="3">
        <name>Mg(2+)</name>
        <dbReference type="ChEBI" id="CHEBI:18420"/>
    </cofactor>
</comment>
<feature type="region of interest" description="Disordered" evidence="14">
    <location>
        <begin position="1157"/>
        <end position="1305"/>
    </location>
</feature>
<evidence type="ECO:0000259" key="15">
    <source>
        <dbReference type="PROSITE" id="PS50880"/>
    </source>
</evidence>
<dbReference type="PROSITE" id="PS50880">
    <property type="entry name" value="TOPRIM"/>
    <property type="match status" value="1"/>
</dbReference>
<feature type="domain" description="Topo IIA-type catalytic" evidence="16">
    <location>
        <begin position="698"/>
        <end position="1148"/>
    </location>
</feature>
<dbReference type="Pfam" id="PF00204">
    <property type="entry name" value="DNA_gyraseB"/>
    <property type="match status" value="1"/>
</dbReference>
<dbReference type="Pfam" id="PF00521">
    <property type="entry name" value="DNA_topoisoIV"/>
    <property type="match status" value="1"/>
</dbReference>
<dbReference type="Gene3D" id="3.30.1360.40">
    <property type="match status" value="1"/>
</dbReference>
<dbReference type="Gene3D" id="3.30.230.10">
    <property type="match status" value="1"/>
</dbReference>
<dbReference type="CDD" id="cd03365">
    <property type="entry name" value="TOPRIM_TopoIIA"/>
    <property type="match status" value="1"/>
</dbReference>
<dbReference type="Pfam" id="PF02518">
    <property type="entry name" value="HATPase_c"/>
    <property type="match status" value="1"/>
</dbReference>
<accession>A0ABR2Q3X6</accession>
<evidence type="ECO:0000256" key="6">
    <source>
        <dbReference type="ARBA" id="ARBA00022741"/>
    </source>
</evidence>
<dbReference type="SMART" id="SM00433">
    <property type="entry name" value="TOP2c"/>
    <property type="match status" value="1"/>
</dbReference>
<keyword evidence="18" id="KW-1185">Reference proteome</keyword>
<comment type="caution">
    <text evidence="17">The sequence shown here is derived from an EMBL/GenBank/DDBJ whole genome shotgun (WGS) entry which is preliminary data.</text>
</comment>
<evidence type="ECO:0000256" key="1">
    <source>
        <dbReference type="ARBA" id="ARBA00000185"/>
    </source>
</evidence>
<dbReference type="Gene3D" id="3.30.1490.30">
    <property type="match status" value="1"/>
</dbReference>
<evidence type="ECO:0000256" key="14">
    <source>
        <dbReference type="SAM" id="MobiDB-lite"/>
    </source>
</evidence>
<feature type="compositionally biased region" description="Low complexity" evidence="14">
    <location>
        <begin position="1419"/>
        <end position="1436"/>
    </location>
</feature>
<evidence type="ECO:0000256" key="5">
    <source>
        <dbReference type="ARBA" id="ARBA00022723"/>
    </source>
</evidence>
<feature type="compositionally biased region" description="Acidic residues" evidence="14">
    <location>
        <begin position="1569"/>
        <end position="1589"/>
    </location>
</feature>
<evidence type="ECO:0000259" key="16">
    <source>
        <dbReference type="PROSITE" id="PS52040"/>
    </source>
</evidence>
<dbReference type="PANTHER" id="PTHR10169:SF38">
    <property type="entry name" value="DNA TOPOISOMERASE 2"/>
    <property type="match status" value="1"/>
</dbReference>
<dbReference type="InterPro" id="IPR013760">
    <property type="entry name" value="Topo_IIA-like_dom_sf"/>
</dbReference>
<feature type="compositionally biased region" description="Basic and acidic residues" evidence="14">
    <location>
        <begin position="1380"/>
        <end position="1400"/>
    </location>
</feature>
<keyword evidence="11 12" id="KW-0413">Isomerase</keyword>
<feature type="compositionally biased region" description="Basic residues" evidence="14">
    <location>
        <begin position="1213"/>
        <end position="1222"/>
    </location>
</feature>
<comment type="subunit">
    <text evidence="13">Homodimer.</text>
</comment>
<feature type="compositionally biased region" description="Polar residues" evidence="14">
    <location>
        <begin position="1342"/>
        <end position="1356"/>
    </location>
</feature>
<keyword evidence="5" id="KW-0479">Metal-binding</keyword>
<evidence type="ECO:0000256" key="2">
    <source>
        <dbReference type="ARBA" id="ARBA00001913"/>
    </source>
</evidence>
<evidence type="ECO:0000256" key="12">
    <source>
        <dbReference type="PROSITE-ProRule" id="PRU01384"/>
    </source>
</evidence>
<dbReference type="InterPro" id="IPR050634">
    <property type="entry name" value="DNA_Topoisomerase_II"/>
</dbReference>
<feature type="compositionally biased region" description="Basic and acidic residues" evidence="14">
    <location>
        <begin position="1359"/>
        <end position="1371"/>
    </location>
</feature>
<evidence type="ECO:0000256" key="7">
    <source>
        <dbReference type="ARBA" id="ARBA00022840"/>
    </source>
</evidence>
<dbReference type="InterPro" id="IPR002205">
    <property type="entry name" value="Topo_IIA_dom_A"/>
</dbReference>
<keyword evidence="8" id="KW-0460">Magnesium</keyword>
<dbReference type="PANTHER" id="PTHR10169">
    <property type="entry name" value="DNA TOPOISOMERASE/GYRASE"/>
    <property type="match status" value="1"/>
</dbReference>
<dbReference type="InterPro" id="IPR031660">
    <property type="entry name" value="TOPRIM_C"/>
</dbReference>
<dbReference type="Pfam" id="PF16898">
    <property type="entry name" value="TOPRIM_C"/>
    <property type="match status" value="1"/>
</dbReference>
<dbReference type="PRINTS" id="PR00418">
    <property type="entry name" value="TPI2FAMILY"/>
</dbReference>
<dbReference type="SMART" id="SM00434">
    <property type="entry name" value="TOP4c"/>
    <property type="match status" value="1"/>
</dbReference>
<dbReference type="Gene3D" id="3.90.199.10">
    <property type="entry name" value="Topoisomerase II, domain 5"/>
    <property type="match status" value="1"/>
</dbReference>
<dbReference type="InterPro" id="IPR013757">
    <property type="entry name" value="Topo_IIA_A_a_sf"/>
</dbReference>
<evidence type="ECO:0000313" key="18">
    <source>
        <dbReference type="Proteomes" id="UP001396334"/>
    </source>
</evidence>
<organism evidence="17 18">
    <name type="scientific">Hibiscus sabdariffa</name>
    <name type="common">roselle</name>
    <dbReference type="NCBI Taxonomy" id="183260"/>
    <lineage>
        <taxon>Eukaryota</taxon>
        <taxon>Viridiplantae</taxon>
        <taxon>Streptophyta</taxon>
        <taxon>Embryophyta</taxon>
        <taxon>Tracheophyta</taxon>
        <taxon>Spermatophyta</taxon>
        <taxon>Magnoliopsida</taxon>
        <taxon>eudicotyledons</taxon>
        <taxon>Gunneridae</taxon>
        <taxon>Pentapetalae</taxon>
        <taxon>rosids</taxon>
        <taxon>malvids</taxon>
        <taxon>Malvales</taxon>
        <taxon>Malvaceae</taxon>
        <taxon>Malvoideae</taxon>
        <taxon>Hibiscus</taxon>
    </lineage>
</organism>
<evidence type="ECO:0000256" key="9">
    <source>
        <dbReference type="ARBA" id="ARBA00023029"/>
    </source>
</evidence>